<accession>A0A9P6HGC1</accession>
<dbReference type="OrthoDB" id="3543113at2759"/>
<dbReference type="Gene3D" id="3.80.10.10">
    <property type="entry name" value="Ribonuclease Inhibitor"/>
    <property type="match status" value="1"/>
</dbReference>
<name>A0A9P6HGC1_9AGAM</name>
<proteinExistence type="predicted"/>
<comment type="caution">
    <text evidence="1">The sequence shown here is derived from an EMBL/GenBank/DDBJ whole genome shotgun (WGS) entry which is preliminary data.</text>
</comment>
<organism evidence="1 2">
    <name type="scientific">Thelephora terrestris</name>
    <dbReference type="NCBI Taxonomy" id="56493"/>
    <lineage>
        <taxon>Eukaryota</taxon>
        <taxon>Fungi</taxon>
        <taxon>Dikarya</taxon>
        <taxon>Basidiomycota</taxon>
        <taxon>Agaricomycotina</taxon>
        <taxon>Agaricomycetes</taxon>
        <taxon>Thelephorales</taxon>
        <taxon>Thelephoraceae</taxon>
        <taxon>Thelephora</taxon>
    </lineage>
</organism>
<dbReference type="AlphaFoldDB" id="A0A9P6HGC1"/>
<evidence type="ECO:0008006" key="3">
    <source>
        <dbReference type="Google" id="ProtNLM"/>
    </source>
</evidence>
<keyword evidence="2" id="KW-1185">Reference proteome</keyword>
<sequence>MHRCLNVDEILRLVASELVGSELKATAVSLAQCCRSFQGPVLDTLWKTQDRLTPLLKCLPQGVWREEGGVFTFQRIPTTAEWTGFREYSQRMRGLKLDASEDPLTPEILLALQLRTANEPFLPMLEAFECGQAGKEFIPFIPLFVSPRTSDISITFAADTPSLVVASTIGRFPTLCPQLRSIMFKSLEWDSIVTNAVSEMVLACNRDYLRVFEVNSPLTEEAREFVYQLPNLSDLWVSIQGGTLLPPVMLPNLTSIDVEYDDDLEWLRGFRGATLAKLESTTFRCESGQIGDFLGAFGSVVSTTSAQHTLSSFRFYTPSSWDPSYLALLPFKELKELEIEFSCDDGCSSKVDDDIITLLAQAMPKLESLELGGTPCRTPTGVTAQGLFALASRCIRLSDLRIHFLGDSLAEVATIAEDISLTKDESAVRREDCGLKHLQVGRIPIPPGSAVRIALSLLQIFPRILRVEYVTPEWKEVARTIEDSRRIGIFVGRAAGVGTGGLSGSA</sequence>
<reference evidence="1" key="1">
    <citation type="journal article" date="2020" name="Nat. Commun.">
        <title>Large-scale genome sequencing of mycorrhizal fungi provides insights into the early evolution of symbiotic traits.</title>
        <authorList>
            <person name="Miyauchi S."/>
            <person name="Kiss E."/>
            <person name="Kuo A."/>
            <person name="Drula E."/>
            <person name="Kohler A."/>
            <person name="Sanchez-Garcia M."/>
            <person name="Morin E."/>
            <person name="Andreopoulos B."/>
            <person name="Barry K.W."/>
            <person name="Bonito G."/>
            <person name="Buee M."/>
            <person name="Carver A."/>
            <person name="Chen C."/>
            <person name="Cichocki N."/>
            <person name="Clum A."/>
            <person name="Culley D."/>
            <person name="Crous P.W."/>
            <person name="Fauchery L."/>
            <person name="Girlanda M."/>
            <person name="Hayes R.D."/>
            <person name="Keri Z."/>
            <person name="LaButti K."/>
            <person name="Lipzen A."/>
            <person name="Lombard V."/>
            <person name="Magnuson J."/>
            <person name="Maillard F."/>
            <person name="Murat C."/>
            <person name="Nolan M."/>
            <person name="Ohm R.A."/>
            <person name="Pangilinan J."/>
            <person name="Pereira M.F."/>
            <person name="Perotto S."/>
            <person name="Peter M."/>
            <person name="Pfister S."/>
            <person name="Riley R."/>
            <person name="Sitrit Y."/>
            <person name="Stielow J.B."/>
            <person name="Szollosi G."/>
            <person name="Zifcakova L."/>
            <person name="Stursova M."/>
            <person name="Spatafora J.W."/>
            <person name="Tedersoo L."/>
            <person name="Vaario L.M."/>
            <person name="Yamada A."/>
            <person name="Yan M."/>
            <person name="Wang P."/>
            <person name="Xu J."/>
            <person name="Bruns T."/>
            <person name="Baldrian P."/>
            <person name="Vilgalys R."/>
            <person name="Dunand C."/>
            <person name="Henrissat B."/>
            <person name="Grigoriev I.V."/>
            <person name="Hibbett D."/>
            <person name="Nagy L.G."/>
            <person name="Martin F.M."/>
        </authorList>
    </citation>
    <scope>NUCLEOTIDE SEQUENCE</scope>
    <source>
        <strain evidence="1">UH-Tt-Lm1</strain>
    </source>
</reference>
<reference evidence="1" key="2">
    <citation type="submission" date="2020-11" db="EMBL/GenBank/DDBJ databases">
        <authorList>
            <consortium name="DOE Joint Genome Institute"/>
            <person name="Kuo A."/>
            <person name="Miyauchi S."/>
            <person name="Kiss E."/>
            <person name="Drula E."/>
            <person name="Kohler A."/>
            <person name="Sanchez-Garcia M."/>
            <person name="Andreopoulos B."/>
            <person name="Barry K.W."/>
            <person name="Bonito G."/>
            <person name="Buee M."/>
            <person name="Carver A."/>
            <person name="Chen C."/>
            <person name="Cichocki N."/>
            <person name="Clum A."/>
            <person name="Culley D."/>
            <person name="Crous P.W."/>
            <person name="Fauchery L."/>
            <person name="Girlanda M."/>
            <person name="Hayes R."/>
            <person name="Keri Z."/>
            <person name="Labutti K."/>
            <person name="Lipzen A."/>
            <person name="Lombard V."/>
            <person name="Magnuson J."/>
            <person name="Maillard F."/>
            <person name="Morin E."/>
            <person name="Murat C."/>
            <person name="Nolan M."/>
            <person name="Ohm R."/>
            <person name="Pangilinan J."/>
            <person name="Pereira M."/>
            <person name="Perotto S."/>
            <person name="Peter M."/>
            <person name="Riley R."/>
            <person name="Sitrit Y."/>
            <person name="Stielow B."/>
            <person name="Szollosi G."/>
            <person name="Zifcakova L."/>
            <person name="Stursova M."/>
            <person name="Spatafora J.W."/>
            <person name="Tedersoo L."/>
            <person name="Vaario L.-M."/>
            <person name="Yamada A."/>
            <person name="Yan M."/>
            <person name="Wang P."/>
            <person name="Xu J."/>
            <person name="Bruns T."/>
            <person name="Baldrian P."/>
            <person name="Vilgalys R."/>
            <person name="Henrissat B."/>
            <person name="Grigoriev I.V."/>
            <person name="Hibbett D."/>
            <person name="Nagy L.G."/>
            <person name="Martin F.M."/>
        </authorList>
    </citation>
    <scope>NUCLEOTIDE SEQUENCE</scope>
    <source>
        <strain evidence="1">UH-Tt-Lm1</strain>
    </source>
</reference>
<evidence type="ECO:0000313" key="1">
    <source>
        <dbReference type="EMBL" id="KAF9786377.1"/>
    </source>
</evidence>
<protein>
    <recommendedName>
        <fullName evidence="3">F-box domain-containing protein</fullName>
    </recommendedName>
</protein>
<gene>
    <name evidence="1" type="ORF">BJ322DRAFT_783166</name>
</gene>
<dbReference type="InterPro" id="IPR032675">
    <property type="entry name" value="LRR_dom_sf"/>
</dbReference>
<evidence type="ECO:0000313" key="2">
    <source>
        <dbReference type="Proteomes" id="UP000736335"/>
    </source>
</evidence>
<dbReference type="EMBL" id="WIUZ02000006">
    <property type="protein sequence ID" value="KAF9786377.1"/>
    <property type="molecule type" value="Genomic_DNA"/>
</dbReference>
<dbReference type="Proteomes" id="UP000736335">
    <property type="component" value="Unassembled WGS sequence"/>
</dbReference>